<reference evidence="5 6" key="2">
    <citation type="submission" date="2018-12" db="EMBL/GenBank/DDBJ databases">
        <title>Rhizobacter gummiphilus sp. nov., a rubber-degrading bacterium isolated from the soil of a botanical garden in Japan.</title>
        <authorList>
            <person name="Shunsuke S.S."/>
        </authorList>
    </citation>
    <scope>NUCLEOTIDE SEQUENCE [LARGE SCALE GENOMIC DNA]</scope>
    <source>
        <strain evidence="5 6">S-16</strain>
    </source>
</reference>
<dbReference type="InterPro" id="IPR017439">
    <property type="entry name" value="Amidohydrolase"/>
</dbReference>
<dbReference type="RefSeq" id="WP_124538190.1">
    <property type="nucleotide sequence ID" value="NZ_QUSW01000001.1"/>
</dbReference>
<feature type="binding site" evidence="2">
    <location>
        <position position="211"/>
    </location>
    <ligand>
        <name>Mn(2+)</name>
        <dbReference type="ChEBI" id="CHEBI:29035"/>
        <label>2</label>
    </ligand>
</feature>
<dbReference type="EMBL" id="QUSW01000001">
    <property type="protein sequence ID" value="RQP25538.1"/>
    <property type="molecule type" value="Genomic_DNA"/>
</dbReference>
<dbReference type="AlphaFoldDB" id="A0A3N7HT99"/>
<comment type="cofactor">
    <cofactor evidence="2">
        <name>Mn(2+)</name>
        <dbReference type="ChEBI" id="CHEBI:29035"/>
    </cofactor>
    <text evidence="2">The Mn(2+) ion enhances activity.</text>
</comment>
<dbReference type="Pfam" id="PF01546">
    <property type="entry name" value="Peptidase_M20"/>
    <property type="match status" value="1"/>
</dbReference>
<feature type="binding site" evidence="2">
    <location>
        <position position="144"/>
    </location>
    <ligand>
        <name>Mn(2+)</name>
        <dbReference type="ChEBI" id="CHEBI:29035"/>
        <label>2</label>
    </ligand>
</feature>
<feature type="domain" description="Peptidase M20 dimerisation" evidence="4">
    <location>
        <begin position="234"/>
        <end position="330"/>
    </location>
</feature>
<evidence type="ECO:0000313" key="5">
    <source>
        <dbReference type="EMBL" id="RQP25538.1"/>
    </source>
</evidence>
<name>A0A3N7HT99_9BURK</name>
<dbReference type="GO" id="GO:0050118">
    <property type="term" value="F:N-acetyldiaminopimelate deacetylase activity"/>
    <property type="evidence" value="ECO:0007669"/>
    <property type="project" value="UniProtKB-ARBA"/>
</dbReference>
<dbReference type="InterPro" id="IPR011650">
    <property type="entry name" value="Peptidase_M20_dimer"/>
</dbReference>
<evidence type="ECO:0000259" key="4">
    <source>
        <dbReference type="Pfam" id="PF07687"/>
    </source>
</evidence>
<keyword evidence="3" id="KW-0732">Signal</keyword>
<feature type="binding site" evidence="2">
    <location>
        <position position="146"/>
    </location>
    <ligand>
        <name>Mn(2+)</name>
        <dbReference type="ChEBI" id="CHEBI:29035"/>
        <label>2</label>
    </ligand>
</feature>
<comment type="caution">
    <text evidence="5">The sequence shown here is derived from an EMBL/GenBank/DDBJ whole genome shotgun (WGS) entry which is preliminary data.</text>
</comment>
<keyword evidence="2" id="KW-0479">Metal-binding</keyword>
<dbReference type="Gene3D" id="3.40.630.10">
    <property type="entry name" value="Zn peptidases"/>
    <property type="match status" value="1"/>
</dbReference>
<evidence type="ECO:0000256" key="1">
    <source>
        <dbReference type="ARBA" id="ARBA00022801"/>
    </source>
</evidence>
<dbReference type="OrthoDB" id="8875216at2"/>
<feature type="signal peptide" evidence="3">
    <location>
        <begin position="1"/>
        <end position="23"/>
    </location>
</feature>
<dbReference type="SUPFAM" id="SSF55031">
    <property type="entry name" value="Bacterial exopeptidase dimerisation domain"/>
    <property type="match status" value="1"/>
</dbReference>
<dbReference type="NCBIfam" id="TIGR01891">
    <property type="entry name" value="amidohydrolases"/>
    <property type="match status" value="1"/>
</dbReference>
<dbReference type="GO" id="GO:0019877">
    <property type="term" value="P:diaminopimelate biosynthetic process"/>
    <property type="evidence" value="ECO:0007669"/>
    <property type="project" value="UniProtKB-ARBA"/>
</dbReference>
<dbReference type="InterPro" id="IPR036264">
    <property type="entry name" value="Bact_exopeptidase_dim_dom"/>
</dbReference>
<dbReference type="PIRSF" id="PIRSF005962">
    <property type="entry name" value="Pept_M20D_amidohydro"/>
    <property type="match status" value="1"/>
</dbReference>
<accession>A0A3N7HT99</accession>
<protein>
    <submittedName>
        <fullName evidence="5">Amidohydrolase</fullName>
    </submittedName>
</protein>
<dbReference type="GO" id="GO:0046872">
    <property type="term" value="F:metal ion binding"/>
    <property type="evidence" value="ECO:0007669"/>
    <property type="project" value="UniProtKB-KW"/>
</dbReference>
<keyword evidence="2" id="KW-0464">Manganese</keyword>
<dbReference type="Proteomes" id="UP000267464">
    <property type="component" value="Unassembled WGS sequence"/>
</dbReference>
<evidence type="ECO:0000256" key="3">
    <source>
        <dbReference type="SAM" id="SignalP"/>
    </source>
</evidence>
<dbReference type="Pfam" id="PF07687">
    <property type="entry name" value="M20_dimer"/>
    <property type="match status" value="1"/>
</dbReference>
<dbReference type="InterPro" id="IPR002933">
    <property type="entry name" value="Peptidase_M20"/>
</dbReference>
<gene>
    <name evidence="5" type="ORF">DZC73_00170</name>
</gene>
<dbReference type="SUPFAM" id="SSF53187">
    <property type="entry name" value="Zn-dependent exopeptidases"/>
    <property type="match status" value="1"/>
</dbReference>
<keyword evidence="1 5" id="KW-0378">Hydrolase</keyword>
<dbReference type="PROSITE" id="PS51257">
    <property type="entry name" value="PROKAR_LIPOPROTEIN"/>
    <property type="match status" value="1"/>
</dbReference>
<evidence type="ECO:0000313" key="6">
    <source>
        <dbReference type="Proteomes" id="UP000267464"/>
    </source>
</evidence>
<dbReference type="PANTHER" id="PTHR11014">
    <property type="entry name" value="PEPTIDASE M20 FAMILY MEMBER"/>
    <property type="match status" value="1"/>
</dbReference>
<evidence type="ECO:0000256" key="2">
    <source>
        <dbReference type="PIRSR" id="PIRSR005962-1"/>
    </source>
</evidence>
<organism evidence="5 6">
    <name type="scientific">Piscinibacter terrae</name>
    <dbReference type="NCBI Taxonomy" id="2496871"/>
    <lineage>
        <taxon>Bacteria</taxon>
        <taxon>Pseudomonadati</taxon>
        <taxon>Pseudomonadota</taxon>
        <taxon>Betaproteobacteria</taxon>
        <taxon>Burkholderiales</taxon>
        <taxon>Sphaerotilaceae</taxon>
        <taxon>Piscinibacter</taxon>
    </lineage>
</organism>
<feature type="binding site" evidence="2">
    <location>
        <position position="413"/>
    </location>
    <ligand>
        <name>Mn(2+)</name>
        <dbReference type="ChEBI" id="CHEBI:29035"/>
        <label>2</label>
    </ligand>
</feature>
<dbReference type="FunFam" id="3.30.70.360:FF:000001">
    <property type="entry name" value="N-acetyldiaminopimelate deacetylase"/>
    <property type="match status" value="1"/>
</dbReference>
<dbReference type="PANTHER" id="PTHR11014:SF63">
    <property type="entry name" value="METALLOPEPTIDASE, PUTATIVE (AFU_ORTHOLOGUE AFUA_6G09600)-RELATED"/>
    <property type="match status" value="1"/>
</dbReference>
<dbReference type="Gene3D" id="3.30.70.360">
    <property type="match status" value="1"/>
</dbReference>
<feature type="binding site" evidence="2">
    <location>
        <position position="180"/>
    </location>
    <ligand>
        <name>Mn(2+)</name>
        <dbReference type="ChEBI" id="CHEBI:29035"/>
        <label>2</label>
    </ligand>
</feature>
<sequence length="445" mass="47454">MRVAFRCLPTLAALAAAACPVLAQTAAPSGAESLYPLIEQRSKAIEPRLIAWRRDIHQHPELGNQEKRTSALVARHLRSLGYEVKENVAVTGLVAVLHGGRPGPVVALRADMDALPVKEQVDVPFASRSRAVWDGKEVDVMHACGHDGHVAILMAAAELFAQMKPQLQGTVKLLFQPAEEKLPKAEIGGARRMLAEGAFDGDKPDVVFGLHLSSGLNTGVIGYKAGPITASSDNFQVSVKGRQTHGSMPWAGVDPIVIGSEIVMGFQTIASRQVNVTKEPSVLTVGTFNAGSRSNIIPDGAEMSGTLRTYDDQMRTFIMKRMDETAQHIALSGGGQAHVHFDEDGYAATVNDPALTARMAPSLQRVPGAKAVVVPKATAGEDFSFFAQKVPGLFVFIGATPPGQDADKAEPNHSPRFNPDEASLLVGVRTLAHLTVDYMASAQAR</sequence>
<proteinExistence type="predicted"/>
<reference evidence="5 6" key="1">
    <citation type="submission" date="2018-08" db="EMBL/GenBank/DDBJ databases">
        <authorList>
            <person name="Khan S.A."/>
            <person name="Jeon C.O."/>
            <person name="Chun B.H."/>
            <person name="Jeong S.E."/>
        </authorList>
    </citation>
    <scope>NUCLEOTIDE SEQUENCE [LARGE SCALE GENOMIC DNA]</scope>
    <source>
        <strain evidence="5 6">S-16</strain>
    </source>
</reference>
<feature type="chain" id="PRO_5017981649" evidence="3">
    <location>
        <begin position="24"/>
        <end position="445"/>
    </location>
</feature>
<keyword evidence="6" id="KW-1185">Reference proteome</keyword>